<keyword evidence="1" id="KW-0238">DNA-binding</keyword>
<gene>
    <name evidence="3" type="ORF">GlitD10_2525</name>
</gene>
<organism evidence="3 4">
    <name type="scientific">Gloeomargarita lithophora Alchichica-D10</name>
    <dbReference type="NCBI Taxonomy" id="1188229"/>
    <lineage>
        <taxon>Bacteria</taxon>
        <taxon>Bacillati</taxon>
        <taxon>Cyanobacteriota</taxon>
        <taxon>Cyanophyceae</taxon>
        <taxon>Gloeomargaritales</taxon>
        <taxon>Gloeomargaritaceae</taxon>
        <taxon>Gloeomargarita</taxon>
    </lineage>
</organism>
<sequence length="54" mass="6021">MVGMVGKIVIRWEATSQGCSHCGWWWGKLDLSVRQVVCDNCGTVHDQDTNALKT</sequence>
<feature type="domain" description="Cas12f1-like TNB" evidence="2">
    <location>
        <begin position="9"/>
        <end position="51"/>
    </location>
</feature>
<dbReference type="SUPFAM" id="SSF57783">
    <property type="entry name" value="Zinc beta-ribbon"/>
    <property type="match status" value="1"/>
</dbReference>
<dbReference type="AlphaFoldDB" id="A0A1J0AFZ4"/>
<dbReference type="InterPro" id="IPR010095">
    <property type="entry name" value="Cas12f1-like_TNB"/>
</dbReference>
<dbReference type="KEGG" id="glt:GlitD10_2525"/>
<reference evidence="3 4" key="1">
    <citation type="submission" date="2016-10" db="EMBL/GenBank/DDBJ databases">
        <title>Description of Gloeomargarita lithophora gen. nov., sp. nov., a thylakoid-bearing basal-branching cyanobacterium with intracellular carbonates, and proposal for Gloeomargaritales ord. nov.</title>
        <authorList>
            <person name="Moreira D."/>
            <person name="Tavera R."/>
            <person name="Benzerara K."/>
            <person name="Skouri-Panet F."/>
            <person name="Couradeau E."/>
            <person name="Gerard E."/>
            <person name="Loussert C."/>
            <person name="Novelo E."/>
            <person name="Zivanovic Y."/>
            <person name="Lopez-Garcia P."/>
        </authorList>
    </citation>
    <scope>NUCLEOTIDE SEQUENCE [LARGE SCALE GENOMIC DNA]</scope>
    <source>
        <strain evidence="3 4">D10</strain>
    </source>
</reference>
<dbReference type="EMBL" id="CP017675">
    <property type="protein sequence ID" value="APB34862.1"/>
    <property type="molecule type" value="Genomic_DNA"/>
</dbReference>
<dbReference type="GO" id="GO:0003677">
    <property type="term" value="F:DNA binding"/>
    <property type="evidence" value="ECO:0007669"/>
    <property type="project" value="UniProtKB-KW"/>
</dbReference>
<keyword evidence="4" id="KW-1185">Reference proteome</keyword>
<dbReference type="STRING" id="1188229.GlitD10_2525"/>
<protein>
    <submittedName>
        <fullName evidence="3">Putative transposase</fullName>
    </submittedName>
</protein>
<evidence type="ECO:0000313" key="4">
    <source>
        <dbReference type="Proteomes" id="UP000180235"/>
    </source>
</evidence>
<evidence type="ECO:0000256" key="1">
    <source>
        <dbReference type="ARBA" id="ARBA00023125"/>
    </source>
</evidence>
<name>A0A1J0AFZ4_9CYAN</name>
<accession>A0A1J0AFZ4</accession>
<evidence type="ECO:0000259" key="2">
    <source>
        <dbReference type="Pfam" id="PF07282"/>
    </source>
</evidence>
<dbReference type="Pfam" id="PF07282">
    <property type="entry name" value="Cas12f1-like_TNB"/>
    <property type="match status" value="1"/>
</dbReference>
<evidence type="ECO:0000313" key="3">
    <source>
        <dbReference type="EMBL" id="APB34862.1"/>
    </source>
</evidence>
<dbReference type="Proteomes" id="UP000180235">
    <property type="component" value="Chromosome"/>
</dbReference>
<proteinExistence type="predicted"/>